<proteinExistence type="predicted"/>
<dbReference type="Proteomes" id="UP000267268">
    <property type="component" value="Chromosome 1"/>
</dbReference>
<evidence type="ECO:0000256" key="3">
    <source>
        <dbReference type="ARBA" id="ARBA00022989"/>
    </source>
</evidence>
<dbReference type="InterPro" id="IPR005829">
    <property type="entry name" value="Sugar_transporter_CS"/>
</dbReference>
<keyword evidence="2 5" id="KW-0812">Transmembrane</keyword>
<comment type="subcellular location">
    <subcellularLocation>
        <location evidence="1">Membrane</location>
        <topology evidence="1">Multi-pass membrane protein</topology>
    </subcellularLocation>
</comment>
<organism evidence="7 8">
    <name type="scientific">Flammeovirga pectinis</name>
    <dbReference type="NCBI Taxonomy" id="2494373"/>
    <lineage>
        <taxon>Bacteria</taxon>
        <taxon>Pseudomonadati</taxon>
        <taxon>Bacteroidota</taxon>
        <taxon>Cytophagia</taxon>
        <taxon>Cytophagales</taxon>
        <taxon>Flammeovirgaceae</taxon>
        <taxon>Flammeovirga</taxon>
    </lineage>
</organism>
<feature type="transmembrane region" description="Helical" evidence="5">
    <location>
        <begin position="29"/>
        <end position="51"/>
    </location>
</feature>
<feature type="transmembrane region" description="Helical" evidence="5">
    <location>
        <begin position="169"/>
        <end position="190"/>
    </location>
</feature>
<evidence type="ECO:0000256" key="2">
    <source>
        <dbReference type="ARBA" id="ARBA00022692"/>
    </source>
</evidence>
<dbReference type="GO" id="GO:0022857">
    <property type="term" value="F:transmembrane transporter activity"/>
    <property type="evidence" value="ECO:0007669"/>
    <property type="project" value="InterPro"/>
</dbReference>
<evidence type="ECO:0000313" key="7">
    <source>
        <dbReference type="EMBL" id="AZQ61143.1"/>
    </source>
</evidence>
<evidence type="ECO:0000313" key="8">
    <source>
        <dbReference type="Proteomes" id="UP000267268"/>
    </source>
</evidence>
<dbReference type="PROSITE" id="PS00216">
    <property type="entry name" value="SUGAR_TRANSPORT_1"/>
    <property type="match status" value="1"/>
</dbReference>
<feature type="transmembrane region" description="Helical" evidence="5">
    <location>
        <begin position="354"/>
        <end position="379"/>
    </location>
</feature>
<protein>
    <submittedName>
        <fullName evidence="7">MFS transporter</fullName>
    </submittedName>
</protein>
<keyword evidence="8" id="KW-1185">Reference proteome</keyword>
<dbReference type="Gene3D" id="1.20.1250.20">
    <property type="entry name" value="MFS general substrate transporter like domains"/>
    <property type="match status" value="1"/>
</dbReference>
<dbReference type="SUPFAM" id="SSF103473">
    <property type="entry name" value="MFS general substrate transporter"/>
    <property type="match status" value="1"/>
</dbReference>
<evidence type="ECO:0000256" key="4">
    <source>
        <dbReference type="ARBA" id="ARBA00023136"/>
    </source>
</evidence>
<feature type="transmembrane region" description="Helical" evidence="5">
    <location>
        <begin position="261"/>
        <end position="281"/>
    </location>
</feature>
<dbReference type="KEGG" id="fll:EI427_02585"/>
<dbReference type="AlphaFoldDB" id="A0A3Q9FJN4"/>
<accession>A0A3Q9FJN4</accession>
<dbReference type="RefSeq" id="WP_126611294.1">
    <property type="nucleotide sequence ID" value="NZ_CP034562.1"/>
</dbReference>
<dbReference type="GO" id="GO:0016020">
    <property type="term" value="C:membrane"/>
    <property type="evidence" value="ECO:0007669"/>
    <property type="project" value="UniProtKB-SubCell"/>
</dbReference>
<dbReference type="InterPro" id="IPR053160">
    <property type="entry name" value="MFS_DHA3_Transporter"/>
</dbReference>
<evidence type="ECO:0000259" key="6">
    <source>
        <dbReference type="PROSITE" id="PS50850"/>
    </source>
</evidence>
<evidence type="ECO:0000256" key="1">
    <source>
        <dbReference type="ARBA" id="ARBA00004141"/>
    </source>
</evidence>
<keyword evidence="4 5" id="KW-0472">Membrane</keyword>
<feature type="transmembrane region" description="Helical" evidence="5">
    <location>
        <begin position="385"/>
        <end position="407"/>
    </location>
</feature>
<sequence>MSNNTFTKDLQYWKFCSYGFLKNLQFFDAFLLLFLVQHGLSYTQVGFLYALRKLISFFLEIPTGILADQMGRKQSLILGFMAYICSFLMMYFLPQFHFLIIAFCLYGLGETLRSGTHKAMIMSYLEIEGWLDYKTDYYGHTRGWSQRGSAVSALLAGAMVYFSGNIDNVFIFSTIPFVINTINLMTYPNILNKGKSKKKGDNSFLKDLWSVLQRPHLIKVITNSSTHSSFLNAIKDFIQPIIGAFALTLPFLTKGTNEQKIGLTVGFTYTIIYIFTTIASINSARFSNLFSNKDKPIVITLYLGLICGLITGIFYFENLLLISIVSFTLIYILENIRKPMLTGYVADDCPTSMLATVLSVQSFVTTIVTAGLSLLFGYLSDHYGIGQALILLSVSILMVVSIVQFTLGKTAIEKNQ</sequence>
<dbReference type="PANTHER" id="PTHR23530">
    <property type="entry name" value="TRANSPORT PROTEIN-RELATED"/>
    <property type="match status" value="1"/>
</dbReference>
<gene>
    <name evidence="7" type="ORF">EI427_02585</name>
</gene>
<dbReference type="Pfam" id="PF07690">
    <property type="entry name" value="MFS_1"/>
    <property type="match status" value="1"/>
</dbReference>
<dbReference type="OrthoDB" id="9816124at2"/>
<feature type="transmembrane region" description="Helical" evidence="5">
    <location>
        <begin position="301"/>
        <end position="333"/>
    </location>
</feature>
<dbReference type="EMBL" id="CP034562">
    <property type="protein sequence ID" value="AZQ61143.1"/>
    <property type="molecule type" value="Genomic_DNA"/>
</dbReference>
<dbReference type="PANTHER" id="PTHR23530:SF1">
    <property type="entry name" value="PERMEASE, MAJOR FACILITATOR SUPERFAMILY-RELATED"/>
    <property type="match status" value="1"/>
</dbReference>
<reference evidence="7 8" key="1">
    <citation type="submission" date="2018-12" db="EMBL/GenBank/DDBJ databases">
        <title>Flammeovirga pectinis sp. nov., isolated from the gut of the Korean scallop, Patinopecten yessoensis.</title>
        <authorList>
            <person name="Bae J.-W."/>
            <person name="Jeong Y.-S."/>
            <person name="Kang W."/>
        </authorList>
    </citation>
    <scope>NUCLEOTIDE SEQUENCE [LARGE SCALE GENOMIC DNA]</scope>
    <source>
        <strain evidence="7 8">L12M1</strain>
    </source>
</reference>
<keyword evidence="3 5" id="KW-1133">Transmembrane helix</keyword>
<feature type="domain" description="Major facilitator superfamily (MFS) profile" evidence="6">
    <location>
        <begin position="1"/>
        <end position="411"/>
    </location>
</feature>
<evidence type="ECO:0000256" key="5">
    <source>
        <dbReference type="SAM" id="Phobius"/>
    </source>
</evidence>
<dbReference type="InterPro" id="IPR020846">
    <property type="entry name" value="MFS_dom"/>
</dbReference>
<dbReference type="PROSITE" id="PS50850">
    <property type="entry name" value="MFS"/>
    <property type="match status" value="1"/>
</dbReference>
<feature type="transmembrane region" description="Helical" evidence="5">
    <location>
        <begin position="80"/>
        <end position="108"/>
    </location>
</feature>
<dbReference type="InterPro" id="IPR011701">
    <property type="entry name" value="MFS"/>
</dbReference>
<dbReference type="InterPro" id="IPR036259">
    <property type="entry name" value="MFS_trans_sf"/>
</dbReference>
<name>A0A3Q9FJN4_9BACT</name>